<name>A0A7X0MMW7_9SPHI</name>
<dbReference type="AlphaFoldDB" id="A0A7X0MMW7"/>
<dbReference type="InterPro" id="IPR029069">
    <property type="entry name" value="HotDog_dom_sf"/>
</dbReference>
<sequence length="160" mass="18669">MKNKTFSQSKEKQPDIKSDKPSNTDSFRYKFQIETRFADFDMMGHVNNVTYFTYLEIARTKYWSHAISWDWEKTGVVVAQASMDYINPIFIKDKISIYVRTSRIGNSSFDLDYIIVKHLGDTEQICSRGKTVCVAFDYATQKAISIPEAEKNQMIQYEQL</sequence>
<reference evidence="2 3" key="1">
    <citation type="submission" date="2020-08" db="EMBL/GenBank/DDBJ databases">
        <title>Genomic Encyclopedia of Type Strains, Phase IV (KMG-V): Genome sequencing to study the core and pangenomes of soil and plant-associated prokaryotes.</title>
        <authorList>
            <person name="Whitman W."/>
        </authorList>
    </citation>
    <scope>NUCLEOTIDE SEQUENCE [LARGE SCALE GENOMIC DNA]</scope>
    <source>
        <strain evidence="2 3">M2T3</strain>
    </source>
</reference>
<dbReference type="GO" id="GO:0047617">
    <property type="term" value="F:fatty acyl-CoA hydrolase activity"/>
    <property type="evidence" value="ECO:0007669"/>
    <property type="project" value="TreeGrafter"/>
</dbReference>
<evidence type="ECO:0000313" key="2">
    <source>
        <dbReference type="EMBL" id="MBB6502923.1"/>
    </source>
</evidence>
<feature type="region of interest" description="Disordered" evidence="1">
    <location>
        <begin position="1"/>
        <end position="23"/>
    </location>
</feature>
<comment type="caution">
    <text evidence="2">The sequence shown here is derived from an EMBL/GenBank/DDBJ whole genome shotgun (WGS) entry which is preliminary data.</text>
</comment>
<evidence type="ECO:0000256" key="1">
    <source>
        <dbReference type="SAM" id="MobiDB-lite"/>
    </source>
</evidence>
<dbReference type="CDD" id="cd00586">
    <property type="entry name" value="4HBT"/>
    <property type="match status" value="1"/>
</dbReference>
<dbReference type="RefSeq" id="WP_184629164.1">
    <property type="nucleotide sequence ID" value="NZ_JACHCC010000017.1"/>
</dbReference>
<dbReference type="EMBL" id="JACHCC010000017">
    <property type="protein sequence ID" value="MBB6502923.1"/>
    <property type="molecule type" value="Genomic_DNA"/>
</dbReference>
<dbReference type="Gene3D" id="3.10.129.10">
    <property type="entry name" value="Hotdog Thioesterase"/>
    <property type="match status" value="1"/>
</dbReference>
<accession>A0A7X0MMW7</accession>
<dbReference type="Proteomes" id="UP000521017">
    <property type="component" value="Unassembled WGS sequence"/>
</dbReference>
<dbReference type="EC" id="3.1.2.-" evidence="2"/>
<proteinExistence type="predicted"/>
<organism evidence="2 3">
    <name type="scientific">Pedobacter cryoconitis</name>
    <dbReference type="NCBI Taxonomy" id="188932"/>
    <lineage>
        <taxon>Bacteria</taxon>
        <taxon>Pseudomonadati</taxon>
        <taxon>Bacteroidota</taxon>
        <taxon>Sphingobacteriia</taxon>
        <taxon>Sphingobacteriales</taxon>
        <taxon>Sphingobacteriaceae</taxon>
        <taxon>Pedobacter</taxon>
    </lineage>
</organism>
<gene>
    <name evidence="2" type="ORF">HDF25_005108</name>
</gene>
<dbReference type="PANTHER" id="PTHR31793:SF24">
    <property type="entry name" value="LONG-CHAIN ACYL-COA THIOESTERASE FADM"/>
    <property type="match status" value="1"/>
</dbReference>
<dbReference type="SUPFAM" id="SSF54637">
    <property type="entry name" value="Thioesterase/thiol ester dehydrase-isomerase"/>
    <property type="match status" value="1"/>
</dbReference>
<keyword evidence="2" id="KW-0378">Hydrolase</keyword>
<dbReference type="InterPro" id="IPR050563">
    <property type="entry name" value="4-hydroxybenzoyl-CoA_TE"/>
</dbReference>
<protein>
    <submittedName>
        <fullName evidence="2">Acyl-CoA thioester hydrolase</fullName>
        <ecNumber evidence="2">3.1.2.-</ecNumber>
    </submittedName>
</protein>
<feature type="compositionally biased region" description="Basic and acidic residues" evidence="1">
    <location>
        <begin position="9"/>
        <end position="23"/>
    </location>
</feature>
<dbReference type="Pfam" id="PF13279">
    <property type="entry name" value="4HBT_2"/>
    <property type="match status" value="1"/>
</dbReference>
<dbReference type="PANTHER" id="PTHR31793">
    <property type="entry name" value="4-HYDROXYBENZOYL-COA THIOESTERASE FAMILY MEMBER"/>
    <property type="match status" value="1"/>
</dbReference>
<evidence type="ECO:0000313" key="3">
    <source>
        <dbReference type="Proteomes" id="UP000521017"/>
    </source>
</evidence>